<dbReference type="AlphaFoldDB" id="A0A1E3VKJ0"/>
<protein>
    <submittedName>
        <fullName evidence="3">Uncharacterized protein</fullName>
    </submittedName>
</protein>
<dbReference type="EMBL" id="LPWE01000013">
    <property type="protein sequence ID" value="ODR94049.1"/>
    <property type="molecule type" value="Genomic_DNA"/>
</dbReference>
<organism evidence="3 4">
    <name type="scientific">Methyloceanibacter stevinii</name>
    <dbReference type="NCBI Taxonomy" id="1774970"/>
    <lineage>
        <taxon>Bacteria</taxon>
        <taxon>Pseudomonadati</taxon>
        <taxon>Pseudomonadota</taxon>
        <taxon>Alphaproteobacteria</taxon>
        <taxon>Hyphomicrobiales</taxon>
        <taxon>Hyphomicrobiaceae</taxon>
        <taxon>Methyloceanibacter</taxon>
    </lineage>
</organism>
<proteinExistence type="predicted"/>
<comment type="caution">
    <text evidence="3">The sequence shown here is derived from an EMBL/GenBank/DDBJ whole genome shotgun (WGS) entry which is preliminary data.</text>
</comment>
<feature type="compositionally biased region" description="Acidic residues" evidence="1">
    <location>
        <begin position="68"/>
        <end position="77"/>
    </location>
</feature>
<evidence type="ECO:0000256" key="1">
    <source>
        <dbReference type="SAM" id="MobiDB-lite"/>
    </source>
</evidence>
<reference evidence="3 4" key="1">
    <citation type="journal article" date="2016" name="Environ. Microbiol.">
        <title>New Methyloceanibacter diversity from North Sea sediments includes methanotroph containing solely the soluble methane monooxygenase.</title>
        <authorList>
            <person name="Vekeman B."/>
            <person name="Kerckhof F.M."/>
            <person name="Cremers G."/>
            <person name="de Vos P."/>
            <person name="Vandamme P."/>
            <person name="Boon N."/>
            <person name="Op den Camp H.J."/>
            <person name="Heylen K."/>
        </authorList>
    </citation>
    <scope>NUCLEOTIDE SEQUENCE [LARGE SCALE GENOMIC DNA]</scope>
    <source>
        <strain evidence="3 4">R-67176</strain>
    </source>
</reference>
<sequence>MIFGAALLVGASALSTASFAGDPIEKAEEGKMAPGSEIPAPPEEGAMEEAEEGKMTPGSETPAPPEEGAMEEAEEGN</sequence>
<evidence type="ECO:0000313" key="4">
    <source>
        <dbReference type="Proteomes" id="UP000094172"/>
    </source>
</evidence>
<keyword evidence="2" id="KW-0732">Signal</keyword>
<name>A0A1E3VKJ0_9HYPH</name>
<feature type="region of interest" description="Disordered" evidence="1">
    <location>
        <begin position="25"/>
        <end position="77"/>
    </location>
</feature>
<feature type="chain" id="PRO_5009138326" evidence="2">
    <location>
        <begin position="21"/>
        <end position="77"/>
    </location>
</feature>
<gene>
    <name evidence="3" type="ORF">AUC70_10765</name>
</gene>
<evidence type="ECO:0000313" key="3">
    <source>
        <dbReference type="EMBL" id="ODR94049.1"/>
    </source>
</evidence>
<accession>A0A1E3VKJ0</accession>
<dbReference type="Proteomes" id="UP000094172">
    <property type="component" value="Unassembled WGS sequence"/>
</dbReference>
<feature type="signal peptide" evidence="2">
    <location>
        <begin position="1"/>
        <end position="20"/>
    </location>
</feature>
<evidence type="ECO:0000256" key="2">
    <source>
        <dbReference type="SAM" id="SignalP"/>
    </source>
</evidence>
<keyword evidence="4" id="KW-1185">Reference proteome</keyword>